<dbReference type="InterPro" id="IPR036890">
    <property type="entry name" value="HATPase_C_sf"/>
</dbReference>
<dbReference type="Pfam" id="PF02518">
    <property type="entry name" value="HATPase_c"/>
    <property type="match status" value="1"/>
</dbReference>
<dbReference type="InterPro" id="IPR003661">
    <property type="entry name" value="HisK_dim/P_dom"/>
</dbReference>
<evidence type="ECO:0000256" key="4">
    <source>
        <dbReference type="ARBA" id="ARBA00022679"/>
    </source>
</evidence>
<dbReference type="Proteomes" id="UP000580568">
    <property type="component" value="Unassembled WGS sequence"/>
</dbReference>
<name>A0A6V8SI80_9CLOT</name>
<dbReference type="EC" id="2.7.13.3" evidence="2"/>
<dbReference type="PANTHER" id="PTHR43711">
    <property type="entry name" value="TWO-COMPONENT HISTIDINE KINASE"/>
    <property type="match status" value="1"/>
</dbReference>
<accession>A0A6V8SI80</accession>
<dbReference type="Gene3D" id="1.10.287.130">
    <property type="match status" value="1"/>
</dbReference>
<dbReference type="GO" id="GO:0000155">
    <property type="term" value="F:phosphorelay sensor kinase activity"/>
    <property type="evidence" value="ECO:0007669"/>
    <property type="project" value="InterPro"/>
</dbReference>
<dbReference type="AlphaFoldDB" id="A0A6V8SI80"/>
<sequence>MVRNNQQLLSNCDSKNNLEMLHDSLSYFMRNNKFYVDLLDGLLEAVIIHRNNKIVFANRFALKMFSISSFDKIIDRNFTEFVDNYFVSYSNSNEENQESNNYNAKLIDGDCEHNVKIKNSNITFDYEEYNITYIQPSFNVPNNDANKEILHKEIIEKSNYVDNNIMKSIDDEASKWEIINKLKKGIAVYRSYNEGKDFSIVFMNEVAEELIDIKYSDYLNKNITEVFPNLVNSRFLRVIKRVYTTGNNENASFKLYKDNKYKLFNGNYFFKLKNGDVVSVFENIQEEIFYDSKYRMLSMLFDKSKDMILFIGNDGEVLDANKAALKLYGYTKREIVNKTIFDLSASKAKGIINKHIQLAARGGILYNTVHKDKDGREFIVEVSSVGIIINDKKVVCSIIRNISSRNTSYIDMDVIRQNEINQNRYEDYISKLMPILAHELRTPLNILMCSLQVLNLYMKDSNTIENNLSKINYNSSVMQQSSYRLLKLINNIIDSTIIDSNGFRLSYRLYDIVEIIEDTVFIVSNYVNENVKNKNIEINFFTSLSSKFIYLDLERLQNILLKILSNSVKFSEDKNKIYISIGEDMSENLEIVIYNMGATLDGEDIQHIFDKFSFNKNKLAKSHEGVGLGLFIVRNIVELHGWSIEAHNCVDMSGSKFVLKIPYNKHMKADELARKTQYDILEEELIQKIKIEFSDI</sequence>
<dbReference type="Gene3D" id="3.30.450.20">
    <property type="entry name" value="PAS domain"/>
    <property type="match status" value="2"/>
</dbReference>
<dbReference type="Pfam" id="PF13188">
    <property type="entry name" value="PAS_8"/>
    <property type="match status" value="1"/>
</dbReference>
<evidence type="ECO:0000259" key="7">
    <source>
        <dbReference type="PROSITE" id="PS50109"/>
    </source>
</evidence>
<keyword evidence="3" id="KW-0597">Phosphoprotein</keyword>
<dbReference type="InterPro" id="IPR050736">
    <property type="entry name" value="Sensor_HK_Regulatory"/>
</dbReference>
<dbReference type="SMART" id="SM00387">
    <property type="entry name" value="HATPase_c"/>
    <property type="match status" value="1"/>
</dbReference>
<evidence type="ECO:0000256" key="1">
    <source>
        <dbReference type="ARBA" id="ARBA00000085"/>
    </source>
</evidence>
<comment type="caution">
    <text evidence="9">The sequence shown here is derived from an EMBL/GenBank/DDBJ whole genome shotgun (WGS) entry which is preliminary data.</text>
</comment>
<keyword evidence="6" id="KW-0902">Two-component regulatory system</keyword>
<dbReference type="InterPro" id="IPR035965">
    <property type="entry name" value="PAS-like_dom_sf"/>
</dbReference>
<dbReference type="InterPro" id="IPR036097">
    <property type="entry name" value="HisK_dim/P_sf"/>
</dbReference>
<evidence type="ECO:0000256" key="2">
    <source>
        <dbReference type="ARBA" id="ARBA00012438"/>
    </source>
</evidence>
<dbReference type="SUPFAM" id="SSF47384">
    <property type="entry name" value="Homodimeric domain of signal transducing histidine kinase"/>
    <property type="match status" value="1"/>
</dbReference>
<evidence type="ECO:0000256" key="6">
    <source>
        <dbReference type="ARBA" id="ARBA00023012"/>
    </source>
</evidence>
<gene>
    <name evidence="9" type="ORF">bsdtw1_03051</name>
</gene>
<dbReference type="Pfam" id="PF00512">
    <property type="entry name" value="HisKA"/>
    <property type="match status" value="1"/>
</dbReference>
<evidence type="ECO:0000313" key="10">
    <source>
        <dbReference type="Proteomes" id="UP000580568"/>
    </source>
</evidence>
<dbReference type="PROSITE" id="PS50109">
    <property type="entry name" value="HIS_KIN"/>
    <property type="match status" value="1"/>
</dbReference>
<evidence type="ECO:0000313" key="9">
    <source>
        <dbReference type="EMBL" id="GFP76939.1"/>
    </source>
</evidence>
<dbReference type="SUPFAM" id="SSF55874">
    <property type="entry name" value="ATPase domain of HSP90 chaperone/DNA topoisomerase II/histidine kinase"/>
    <property type="match status" value="1"/>
</dbReference>
<dbReference type="InterPro" id="IPR005467">
    <property type="entry name" value="His_kinase_dom"/>
</dbReference>
<dbReference type="NCBIfam" id="TIGR00229">
    <property type="entry name" value="sensory_box"/>
    <property type="match status" value="1"/>
</dbReference>
<dbReference type="SMART" id="SM00091">
    <property type="entry name" value="PAS"/>
    <property type="match status" value="2"/>
</dbReference>
<feature type="domain" description="Histidine kinase" evidence="7">
    <location>
        <begin position="435"/>
        <end position="665"/>
    </location>
</feature>
<evidence type="ECO:0000256" key="3">
    <source>
        <dbReference type="ARBA" id="ARBA00022553"/>
    </source>
</evidence>
<evidence type="ECO:0000256" key="5">
    <source>
        <dbReference type="ARBA" id="ARBA00022777"/>
    </source>
</evidence>
<keyword evidence="4" id="KW-0808">Transferase</keyword>
<dbReference type="PANTHER" id="PTHR43711:SF26">
    <property type="entry name" value="SENSOR HISTIDINE KINASE RCSC"/>
    <property type="match status" value="1"/>
</dbReference>
<dbReference type="Gene3D" id="3.30.565.10">
    <property type="entry name" value="Histidine kinase-like ATPase, C-terminal domain"/>
    <property type="match status" value="1"/>
</dbReference>
<keyword evidence="10" id="KW-1185">Reference proteome</keyword>
<comment type="catalytic activity">
    <reaction evidence="1">
        <text>ATP + protein L-histidine = ADP + protein N-phospho-L-histidine.</text>
        <dbReference type="EC" id="2.7.13.3"/>
    </reaction>
</comment>
<evidence type="ECO:0000259" key="8">
    <source>
        <dbReference type="PROSITE" id="PS50112"/>
    </source>
</evidence>
<dbReference type="PRINTS" id="PR00344">
    <property type="entry name" value="BCTRLSENSOR"/>
</dbReference>
<proteinExistence type="predicted"/>
<organism evidence="9 10">
    <name type="scientific">Clostridium fungisolvens</name>
    <dbReference type="NCBI Taxonomy" id="1604897"/>
    <lineage>
        <taxon>Bacteria</taxon>
        <taxon>Bacillati</taxon>
        <taxon>Bacillota</taxon>
        <taxon>Clostridia</taxon>
        <taxon>Eubacteriales</taxon>
        <taxon>Clostridiaceae</taxon>
        <taxon>Clostridium</taxon>
    </lineage>
</organism>
<dbReference type="EMBL" id="BLZR01000001">
    <property type="protein sequence ID" value="GFP76939.1"/>
    <property type="molecule type" value="Genomic_DNA"/>
</dbReference>
<dbReference type="SMART" id="SM00388">
    <property type="entry name" value="HisKA"/>
    <property type="match status" value="1"/>
</dbReference>
<reference evidence="9 10" key="1">
    <citation type="submission" date="2020-07" db="EMBL/GenBank/DDBJ databases">
        <title>A new beta-1,3-glucan-decomposing anaerobic bacterium isolated from anoxic soil subjected to biological soil disinfestation.</title>
        <authorList>
            <person name="Ueki A."/>
            <person name="Tonouchi A."/>
        </authorList>
    </citation>
    <scope>NUCLEOTIDE SEQUENCE [LARGE SCALE GENOMIC DNA]</scope>
    <source>
        <strain evidence="9 10">TW1</strain>
    </source>
</reference>
<dbReference type="CDD" id="cd00130">
    <property type="entry name" value="PAS"/>
    <property type="match status" value="1"/>
</dbReference>
<dbReference type="PROSITE" id="PS50112">
    <property type="entry name" value="PAS"/>
    <property type="match status" value="1"/>
</dbReference>
<dbReference type="InterPro" id="IPR003594">
    <property type="entry name" value="HATPase_dom"/>
</dbReference>
<keyword evidence="5 9" id="KW-0418">Kinase</keyword>
<dbReference type="InterPro" id="IPR004358">
    <property type="entry name" value="Sig_transdc_His_kin-like_C"/>
</dbReference>
<dbReference type="Pfam" id="PF13426">
    <property type="entry name" value="PAS_9"/>
    <property type="match status" value="2"/>
</dbReference>
<feature type="domain" description="PAS" evidence="8">
    <location>
        <begin position="293"/>
        <end position="363"/>
    </location>
</feature>
<dbReference type="InterPro" id="IPR000014">
    <property type="entry name" value="PAS"/>
</dbReference>
<dbReference type="CDD" id="cd00082">
    <property type="entry name" value="HisKA"/>
    <property type="match status" value="1"/>
</dbReference>
<dbReference type="SUPFAM" id="SSF55785">
    <property type="entry name" value="PYP-like sensor domain (PAS domain)"/>
    <property type="match status" value="2"/>
</dbReference>
<dbReference type="RefSeq" id="WP_183278335.1">
    <property type="nucleotide sequence ID" value="NZ_BLZR01000001.1"/>
</dbReference>
<protein>
    <recommendedName>
        <fullName evidence="2">histidine kinase</fullName>
        <ecNumber evidence="2">2.7.13.3</ecNumber>
    </recommendedName>
</protein>